<keyword evidence="10 15" id="KW-0274">FAD</keyword>
<evidence type="ECO:0000256" key="12">
    <source>
        <dbReference type="ARBA" id="ARBA00023268"/>
    </source>
</evidence>
<evidence type="ECO:0000256" key="5">
    <source>
        <dbReference type="ARBA" id="ARBA00022643"/>
    </source>
</evidence>
<dbReference type="InterPro" id="IPR023468">
    <property type="entry name" value="Riboflavin_kinase"/>
</dbReference>
<dbReference type="EMBL" id="NGKU01000001">
    <property type="protein sequence ID" value="OTN76234.1"/>
    <property type="molecule type" value="Genomic_DNA"/>
</dbReference>
<sequence length="311" mass="35199">MDIIEIRHPYDQQIIPDKEVVLVLGFFDGVHLGHQKVIAAGREIAREKGYKLALMTFNQHPSIVFQKVDPDAMQYLTSLPQKEQHMADLGIDYLYEVEFTSAFANLSPQDFVDQYMVGLHAKVVVAGFDYTYGKKAAANMTLLPTYAQERFEVVTVPQESINEEKVSSTRIRAALQNGEMAEVNRLLGYTYAFEGIVVHGDARGRELGFPTANIKVKSTVRLPKEGVYVTELKVGDRWYPSMGSIGHNGTFGQGRQLTVEIYILDFHQDIYGETVEIRWHHFLRDQVAFNGAAALIEQLKQDEQDTEAYFA</sequence>
<dbReference type="Proteomes" id="UP000195043">
    <property type="component" value="Unassembled WGS sequence"/>
</dbReference>
<dbReference type="UniPathway" id="UPA00276">
    <property type="reaction ID" value="UER00406"/>
</dbReference>
<dbReference type="OrthoDB" id="9803667at2"/>
<evidence type="ECO:0000256" key="7">
    <source>
        <dbReference type="ARBA" id="ARBA00022695"/>
    </source>
</evidence>
<dbReference type="SUPFAM" id="SSF52374">
    <property type="entry name" value="Nucleotidylyl transferase"/>
    <property type="match status" value="1"/>
</dbReference>
<dbReference type="InterPro" id="IPR014729">
    <property type="entry name" value="Rossmann-like_a/b/a_fold"/>
</dbReference>
<evidence type="ECO:0000256" key="9">
    <source>
        <dbReference type="ARBA" id="ARBA00022777"/>
    </source>
</evidence>
<comment type="pathway">
    <text evidence="3 15">Cofactor biosynthesis; FMN biosynthesis; FMN from riboflavin (ATP route): step 1/1.</text>
</comment>
<dbReference type="SMART" id="SM00904">
    <property type="entry name" value="Flavokinase"/>
    <property type="match status" value="1"/>
</dbReference>
<gene>
    <name evidence="17" type="ORF">A5886_001311</name>
</gene>
<dbReference type="GO" id="GO:0006747">
    <property type="term" value="P:FAD biosynthetic process"/>
    <property type="evidence" value="ECO:0007669"/>
    <property type="project" value="UniProtKB-UniRule"/>
</dbReference>
<dbReference type="RefSeq" id="WP_086274211.1">
    <property type="nucleotide sequence ID" value="NZ_NGKU01000001.1"/>
</dbReference>
<dbReference type="InterPro" id="IPR023465">
    <property type="entry name" value="Riboflavin_kinase_dom_sf"/>
</dbReference>
<dbReference type="InterPro" id="IPR002606">
    <property type="entry name" value="Riboflavin_kinase_bac"/>
</dbReference>
<evidence type="ECO:0000256" key="3">
    <source>
        <dbReference type="ARBA" id="ARBA00005201"/>
    </source>
</evidence>
<evidence type="ECO:0000256" key="6">
    <source>
        <dbReference type="ARBA" id="ARBA00022679"/>
    </source>
</evidence>
<dbReference type="InterPro" id="IPR015865">
    <property type="entry name" value="Riboflavin_kinase_bac/euk"/>
</dbReference>
<dbReference type="PANTHER" id="PTHR22749:SF6">
    <property type="entry name" value="RIBOFLAVIN KINASE"/>
    <property type="match status" value="1"/>
</dbReference>
<dbReference type="PANTHER" id="PTHR22749">
    <property type="entry name" value="RIBOFLAVIN KINASE/FMN ADENYLYLTRANSFERASE"/>
    <property type="match status" value="1"/>
</dbReference>
<keyword evidence="8 15" id="KW-0547">Nucleotide-binding</keyword>
<comment type="caution">
    <text evidence="17">The sequence shown here is derived from an EMBL/GenBank/DDBJ whole genome shotgun (WGS) entry which is preliminary data.</text>
</comment>
<keyword evidence="9 15" id="KW-0418">Kinase</keyword>
<dbReference type="GO" id="GO:0009231">
    <property type="term" value="P:riboflavin biosynthetic process"/>
    <property type="evidence" value="ECO:0007669"/>
    <property type="project" value="InterPro"/>
</dbReference>
<reference evidence="17 18" key="1">
    <citation type="submission" date="2017-05" db="EMBL/GenBank/DDBJ databases">
        <title>The Genome Sequence of Enterococcus sp. 8G7_MSG3316.</title>
        <authorList>
            <consortium name="The Broad Institute Genomics Platform"/>
            <consortium name="The Broad Institute Genomic Center for Infectious Diseases"/>
            <person name="Earl A."/>
            <person name="Manson A."/>
            <person name="Schwartman J."/>
            <person name="Gilmore M."/>
            <person name="Abouelleil A."/>
            <person name="Cao P."/>
            <person name="Chapman S."/>
            <person name="Cusick C."/>
            <person name="Shea T."/>
            <person name="Young S."/>
            <person name="Neafsey D."/>
            <person name="Nusbaum C."/>
            <person name="Birren B."/>
        </authorList>
    </citation>
    <scope>NUCLEOTIDE SEQUENCE [LARGE SCALE GENOMIC DNA]</scope>
    <source>
        <strain evidence="17 18">8G7_MSG3316</strain>
    </source>
</reference>
<dbReference type="EC" id="2.7.7.2" evidence="15"/>
<dbReference type="SUPFAM" id="SSF82114">
    <property type="entry name" value="Riboflavin kinase-like"/>
    <property type="match status" value="1"/>
</dbReference>
<evidence type="ECO:0000256" key="13">
    <source>
        <dbReference type="ARBA" id="ARBA00047880"/>
    </source>
</evidence>
<keyword evidence="5 15" id="KW-0288">FMN</keyword>
<dbReference type="GO" id="GO:0005524">
    <property type="term" value="F:ATP binding"/>
    <property type="evidence" value="ECO:0007669"/>
    <property type="project" value="UniProtKB-UniRule"/>
</dbReference>
<feature type="domain" description="Riboflavin kinase" evidence="16">
    <location>
        <begin position="186"/>
        <end position="311"/>
    </location>
</feature>
<dbReference type="FunFam" id="3.40.50.620:FF:000021">
    <property type="entry name" value="Riboflavin biosynthesis protein"/>
    <property type="match status" value="1"/>
</dbReference>
<comment type="function">
    <text evidence="1">Catalyzes the phosphorylation of riboflavin to FMN followed by the adenylation of FMN to FAD.</text>
</comment>
<dbReference type="CDD" id="cd02064">
    <property type="entry name" value="FAD_synthetase_N"/>
    <property type="match status" value="1"/>
</dbReference>
<keyword evidence="18" id="KW-1185">Reference proteome</keyword>
<evidence type="ECO:0000313" key="18">
    <source>
        <dbReference type="Proteomes" id="UP000195043"/>
    </source>
</evidence>
<dbReference type="NCBIfam" id="NF004162">
    <property type="entry name" value="PRK05627.1-5"/>
    <property type="match status" value="1"/>
</dbReference>
<dbReference type="PIRSF" id="PIRSF004491">
    <property type="entry name" value="FAD_Synth"/>
    <property type="match status" value="1"/>
</dbReference>
<comment type="catalytic activity">
    <reaction evidence="13 15">
        <text>riboflavin + ATP = FMN + ADP + H(+)</text>
        <dbReference type="Rhea" id="RHEA:14357"/>
        <dbReference type="ChEBI" id="CHEBI:15378"/>
        <dbReference type="ChEBI" id="CHEBI:30616"/>
        <dbReference type="ChEBI" id="CHEBI:57986"/>
        <dbReference type="ChEBI" id="CHEBI:58210"/>
        <dbReference type="ChEBI" id="CHEBI:456216"/>
        <dbReference type="EC" id="2.7.1.26"/>
    </reaction>
</comment>
<keyword evidence="6 15" id="KW-0808">Transferase</keyword>
<evidence type="ECO:0000256" key="15">
    <source>
        <dbReference type="PIRNR" id="PIRNR004491"/>
    </source>
</evidence>
<evidence type="ECO:0000256" key="4">
    <source>
        <dbReference type="ARBA" id="ARBA00022630"/>
    </source>
</evidence>
<evidence type="ECO:0000256" key="2">
    <source>
        <dbReference type="ARBA" id="ARBA00004726"/>
    </source>
</evidence>
<dbReference type="Gene3D" id="2.40.30.30">
    <property type="entry name" value="Riboflavin kinase-like"/>
    <property type="match status" value="1"/>
</dbReference>
<dbReference type="Pfam" id="PF06574">
    <property type="entry name" value="FAD_syn"/>
    <property type="match status" value="1"/>
</dbReference>
<evidence type="ECO:0000256" key="10">
    <source>
        <dbReference type="ARBA" id="ARBA00022827"/>
    </source>
</evidence>
<evidence type="ECO:0000256" key="11">
    <source>
        <dbReference type="ARBA" id="ARBA00022840"/>
    </source>
</evidence>
<dbReference type="GO" id="GO:0003919">
    <property type="term" value="F:FMN adenylyltransferase activity"/>
    <property type="evidence" value="ECO:0007669"/>
    <property type="project" value="UniProtKB-UniRule"/>
</dbReference>
<evidence type="ECO:0000259" key="16">
    <source>
        <dbReference type="SMART" id="SM00904"/>
    </source>
</evidence>
<evidence type="ECO:0000256" key="14">
    <source>
        <dbReference type="ARBA" id="ARBA00049494"/>
    </source>
</evidence>
<dbReference type="NCBIfam" id="TIGR00083">
    <property type="entry name" value="ribF"/>
    <property type="match status" value="1"/>
</dbReference>
<evidence type="ECO:0000256" key="8">
    <source>
        <dbReference type="ARBA" id="ARBA00022741"/>
    </source>
</evidence>
<name>A0A242A5D4_9ENTE</name>
<dbReference type="FunFam" id="2.40.30.30:FF:000003">
    <property type="entry name" value="Riboflavin biosynthesis protein"/>
    <property type="match status" value="1"/>
</dbReference>
<comment type="pathway">
    <text evidence="2 15">Cofactor biosynthesis; FAD biosynthesis; FAD from FMN: step 1/1.</text>
</comment>
<dbReference type="EC" id="2.7.1.26" evidence="15"/>
<keyword evidence="11 15" id="KW-0067">ATP-binding</keyword>
<dbReference type="UniPathway" id="UPA00277">
    <property type="reaction ID" value="UER00407"/>
</dbReference>
<proteinExistence type="inferred from homology"/>
<dbReference type="Pfam" id="PF01687">
    <property type="entry name" value="Flavokinase"/>
    <property type="match status" value="1"/>
</dbReference>
<evidence type="ECO:0000313" key="17">
    <source>
        <dbReference type="EMBL" id="OTN76234.1"/>
    </source>
</evidence>
<comment type="similarity">
    <text evidence="15">Belongs to the ribF family.</text>
</comment>
<comment type="catalytic activity">
    <reaction evidence="14 15">
        <text>FMN + ATP + H(+) = FAD + diphosphate</text>
        <dbReference type="Rhea" id="RHEA:17237"/>
        <dbReference type="ChEBI" id="CHEBI:15378"/>
        <dbReference type="ChEBI" id="CHEBI:30616"/>
        <dbReference type="ChEBI" id="CHEBI:33019"/>
        <dbReference type="ChEBI" id="CHEBI:57692"/>
        <dbReference type="ChEBI" id="CHEBI:58210"/>
        <dbReference type="EC" id="2.7.7.2"/>
    </reaction>
</comment>
<dbReference type="InterPro" id="IPR015864">
    <property type="entry name" value="FAD_synthase"/>
</dbReference>
<protein>
    <recommendedName>
        <fullName evidence="15">Riboflavin biosynthesis protein</fullName>
    </recommendedName>
    <domain>
        <recommendedName>
            <fullName evidence="15">Riboflavin kinase</fullName>
            <ecNumber evidence="15">2.7.1.26</ecNumber>
        </recommendedName>
        <alternativeName>
            <fullName evidence="15">Flavokinase</fullName>
        </alternativeName>
    </domain>
    <domain>
        <recommendedName>
            <fullName evidence="15">FMN adenylyltransferase</fullName>
            <ecNumber evidence="15">2.7.7.2</ecNumber>
        </recommendedName>
        <alternativeName>
            <fullName evidence="15">FAD pyrophosphorylase</fullName>
        </alternativeName>
        <alternativeName>
            <fullName evidence="15">FAD synthase</fullName>
        </alternativeName>
    </domain>
</protein>
<dbReference type="GO" id="GO:0008531">
    <property type="term" value="F:riboflavin kinase activity"/>
    <property type="evidence" value="ECO:0007669"/>
    <property type="project" value="UniProtKB-UniRule"/>
</dbReference>
<dbReference type="GO" id="GO:0009398">
    <property type="term" value="P:FMN biosynthetic process"/>
    <property type="evidence" value="ECO:0007669"/>
    <property type="project" value="UniProtKB-UniRule"/>
</dbReference>
<keyword evidence="4 15" id="KW-0285">Flavoprotein</keyword>
<keyword evidence="7 15" id="KW-0548">Nucleotidyltransferase</keyword>
<dbReference type="AlphaFoldDB" id="A0A242A5D4"/>
<evidence type="ECO:0000256" key="1">
    <source>
        <dbReference type="ARBA" id="ARBA00002121"/>
    </source>
</evidence>
<dbReference type="Gene3D" id="3.40.50.620">
    <property type="entry name" value="HUPs"/>
    <property type="match status" value="1"/>
</dbReference>
<organism evidence="17 18">
    <name type="scientific">Candidatus Enterococcus testudinis</name>
    <dbReference type="NCBI Taxonomy" id="1834191"/>
    <lineage>
        <taxon>Bacteria</taxon>
        <taxon>Bacillati</taxon>
        <taxon>Bacillota</taxon>
        <taxon>Bacilli</taxon>
        <taxon>Lactobacillales</taxon>
        <taxon>Enterococcaceae</taxon>
        <taxon>Enterococcus</taxon>
    </lineage>
</organism>
<accession>A0A242A5D4</accession>
<keyword evidence="12" id="KW-0511">Multifunctional enzyme</keyword>
<dbReference type="STRING" id="1834191.A5886_001311"/>